<keyword evidence="3 5" id="KW-0863">Zinc-finger</keyword>
<dbReference type="SUPFAM" id="SSF49899">
    <property type="entry name" value="Concanavalin A-like lectins/glucanases"/>
    <property type="match status" value="1"/>
</dbReference>
<dbReference type="SMART" id="SM00064">
    <property type="entry name" value="FYVE"/>
    <property type="match status" value="1"/>
</dbReference>
<organism evidence="9 10">
    <name type="scientific">Trichinella pseudospiralis</name>
    <name type="common">Parasitic roundworm</name>
    <dbReference type="NCBI Taxonomy" id="6337"/>
    <lineage>
        <taxon>Eukaryota</taxon>
        <taxon>Metazoa</taxon>
        <taxon>Ecdysozoa</taxon>
        <taxon>Nematoda</taxon>
        <taxon>Enoplea</taxon>
        <taxon>Dorylaimia</taxon>
        <taxon>Trichinellida</taxon>
        <taxon>Trichinellidae</taxon>
        <taxon>Trichinella</taxon>
    </lineage>
</organism>
<comment type="caution">
    <text evidence="9">The sequence shown here is derived from an EMBL/GenBank/DDBJ whole genome shotgun (WGS) entry which is preliminary data.</text>
</comment>
<gene>
    <name evidence="9" type="primary">WDFY3</name>
    <name evidence="9" type="ORF">T4E_5855</name>
</gene>
<dbReference type="PANTHER" id="PTHR46108:SF4">
    <property type="entry name" value="BLUE CHEESE"/>
    <property type="match status" value="1"/>
</dbReference>
<feature type="domain" description="FYVE-type" evidence="7">
    <location>
        <begin position="2973"/>
        <end position="3033"/>
    </location>
</feature>
<keyword evidence="2" id="KW-0479">Metal-binding</keyword>
<dbReference type="InterPro" id="IPR031570">
    <property type="entry name" value="NBEA/BDCP_DUF4704"/>
</dbReference>
<dbReference type="SUPFAM" id="SSF50729">
    <property type="entry name" value="PH domain-like"/>
    <property type="match status" value="1"/>
</dbReference>
<dbReference type="CDD" id="cd15719">
    <property type="entry name" value="FYVE_WDFY3"/>
    <property type="match status" value="1"/>
</dbReference>
<dbReference type="PANTHER" id="PTHR46108">
    <property type="entry name" value="BLUE CHEESE"/>
    <property type="match status" value="1"/>
</dbReference>
<feature type="region of interest" description="Disordered" evidence="6">
    <location>
        <begin position="2430"/>
        <end position="2459"/>
    </location>
</feature>
<dbReference type="STRING" id="6337.A0A0V0XPF7"/>
<evidence type="ECO:0000313" key="10">
    <source>
        <dbReference type="Proteomes" id="UP000054815"/>
    </source>
</evidence>
<evidence type="ECO:0000256" key="2">
    <source>
        <dbReference type="ARBA" id="ARBA00022723"/>
    </source>
</evidence>
<evidence type="ECO:0000256" key="6">
    <source>
        <dbReference type="SAM" id="MobiDB-lite"/>
    </source>
</evidence>
<feature type="domain" description="BEACH-type PH" evidence="8">
    <location>
        <begin position="2521"/>
        <end position="2648"/>
    </location>
</feature>
<feature type="compositionally biased region" description="Polar residues" evidence="6">
    <location>
        <begin position="2882"/>
        <end position="2892"/>
    </location>
</feature>
<protein>
    <submittedName>
        <fullName evidence="9">WD repeat and FYVE domain-containing protein 3</fullName>
    </submittedName>
</protein>
<dbReference type="InterPro" id="IPR011047">
    <property type="entry name" value="Quinoprotein_ADH-like_sf"/>
</dbReference>
<dbReference type="GO" id="GO:0008270">
    <property type="term" value="F:zinc ion binding"/>
    <property type="evidence" value="ECO:0007669"/>
    <property type="project" value="UniProtKB-KW"/>
</dbReference>
<dbReference type="InterPro" id="IPR011993">
    <property type="entry name" value="PH-like_dom_sf"/>
</dbReference>
<dbReference type="Gene3D" id="3.30.40.10">
    <property type="entry name" value="Zinc/RING finger domain, C3HC4 (zinc finger)"/>
    <property type="match status" value="1"/>
</dbReference>
<dbReference type="Pfam" id="PF14844">
    <property type="entry name" value="PH_BEACH"/>
    <property type="match status" value="1"/>
</dbReference>
<feature type="compositionally biased region" description="Polar residues" evidence="6">
    <location>
        <begin position="2827"/>
        <end position="2838"/>
    </location>
</feature>
<name>A0A0V0XPF7_TRIPS</name>
<dbReference type="InterPro" id="IPR051944">
    <property type="entry name" value="BEACH_domain_protein"/>
</dbReference>
<dbReference type="InterPro" id="IPR023362">
    <property type="entry name" value="PH-BEACH_dom"/>
</dbReference>
<evidence type="ECO:0000256" key="4">
    <source>
        <dbReference type="ARBA" id="ARBA00022833"/>
    </source>
</evidence>
<evidence type="ECO:0000256" key="1">
    <source>
        <dbReference type="ARBA" id="ARBA00022574"/>
    </source>
</evidence>
<keyword evidence="4" id="KW-0862">Zinc</keyword>
<dbReference type="PROSITE" id="PS51783">
    <property type="entry name" value="PH_BEACH"/>
    <property type="match status" value="1"/>
</dbReference>
<dbReference type="InterPro" id="IPR013083">
    <property type="entry name" value="Znf_RING/FYVE/PHD"/>
</dbReference>
<dbReference type="InterPro" id="IPR013320">
    <property type="entry name" value="ConA-like_dom_sf"/>
</dbReference>
<evidence type="ECO:0000259" key="7">
    <source>
        <dbReference type="PROSITE" id="PS50178"/>
    </source>
</evidence>
<evidence type="ECO:0000259" key="8">
    <source>
        <dbReference type="PROSITE" id="PS51783"/>
    </source>
</evidence>
<dbReference type="InterPro" id="IPR056252">
    <property type="entry name" value="Alfy-like_Arm-like"/>
</dbReference>
<dbReference type="Pfam" id="PF23295">
    <property type="entry name" value="Arm_4"/>
    <property type="match status" value="1"/>
</dbReference>
<dbReference type="CDD" id="cd01201">
    <property type="entry name" value="PH_BEACH"/>
    <property type="match status" value="1"/>
</dbReference>
<evidence type="ECO:0000256" key="3">
    <source>
        <dbReference type="ARBA" id="ARBA00022771"/>
    </source>
</evidence>
<dbReference type="Pfam" id="PF15787">
    <property type="entry name" value="DUF4704"/>
    <property type="match status" value="1"/>
</dbReference>
<dbReference type="InterPro" id="IPR017455">
    <property type="entry name" value="Znf_FYVE-rel"/>
</dbReference>
<dbReference type="SUPFAM" id="SSF50998">
    <property type="entry name" value="Quinoprotein alcohol dehydrogenase-like"/>
    <property type="match status" value="1"/>
</dbReference>
<dbReference type="SUPFAM" id="SSF57903">
    <property type="entry name" value="FYVE/PHD zinc finger"/>
    <property type="match status" value="1"/>
</dbReference>
<dbReference type="PROSITE" id="PS50178">
    <property type="entry name" value="ZF_FYVE"/>
    <property type="match status" value="1"/>
</dbReference>
<dbReference type="Gene3D" id="2.30.29.30">
    <property type="entry name" value="Pleckstrin-homology domain (PH domain)/Phosphotyrosine-binding domain (PTB)"/>
    <property type="match status" value="1"/>
</dbReference>
<evidence type="ECO:0000256" key="5">
    <source>
        <dbReference type="PROSITE-ProRule" id="PRU00091"/>
    </source>
</evidence>
<dbReference type="Proteomes" id="UP000054815">
    <property type="component" value="Unassembled WGS sequence"/>
</dbReference>
<sequence length="3045" mass="340478">MVRKFSLVGANEKSTSAQCNGASLTMENKNASTSGVTCSASDSEKSNDHILTLMHLRKVLNELLRSGNSSEDRDRKLYPVIRLFMKVCKVFTVEEITNRFKEAAQFVSLISNFLVQEIRIRAACPSTALPLTTLETALSVEAVCLLASGNRIEAAVEIVAYLKPTNDCSETKVSGWSMLYSLSFLLSSNKNCIVESACKTSLPSTLVKSLYLFCDLPKTCPLDEDQVRTLRGTLMKTMTAMLRNPRGIEQMASKDDLVLLFCGVSSWCPVFNHTWRNCSAELLMTISSGVRSLLLINYIHAHKCIELFVDNLKHSTQESIPDMVEMICCLLCILKDFASVSSILLDDFENADGYKFLSDLVLQYENVQGQNEQDSLRNLLFLINSVISAGCDEIKLPEVQNPWKTSRTFHMPQPLGEGRTVRNMKAFELLETVFIDSRQTYICCTILDVLYSMLTADPVNYFILESRCPLGKFLETLSSKSLKVQRKLFDLIEYVVFQLNYLPSKEFIAIGPVLKMNKLYCGSLYLDCALELFVFSFRDMASIHLILGSLFKILTYSPAVKDVFREVGLLDVFITVLQNVYTSVKSENGRIIEFKYSFHFNFSSNCLAEPNEQLWDTFTLTINTLCLLVKQCNANVVLVREIGGTKTVFTMVEDDRCRPLALKLLQHIMMNPSGEDELAGVLALLHSPTDNPISLKSDVLQFLSFVLRESHRVRMAFRRVGGYVYLLSLILNMSGTFKNLNKDFQQSDSFFENFAYLRNIFKVLTMSMRFEPSNAMFFQNEVKFNSLTDSLHLLGCFSEKRSFSVIPVKKGIAELRVDFLSTLCDIFNVAADEKLSFPKGDLSESVVVICAVLRLLYDMAFDRSDRTGKVVEFSSEQPAHSPNMVSYRFASLIGQNAFVVHTGAVMCMFELLLYVEQPNPMETLNIQLFIIEMVKSILRTERNQQVMCCVGLPRLLFDTVSDVFFEEEHPLLPPSYYILERLAAQGMTPNELRSFLRLDKPWCCADLDSDEPCGSSVVALNRVKTLVSMMTPKDLRLSLLNASPPFVEFDMSIEGFGCIFLPSIAPVGFGFMTGGLPLMHSNSQDATVMNRGGLGNGERIFPPLAGLTYLCWVYVERFSESGADAHPLRLLTVYRTLASNHSHVGQPCHQSRSLEASTPPTLQGSSEIACLQLQISPVDRSLIIATYETDTPGADLDKDVGNADGFVRVGIEELRRDRQWNHLAVVLNRSVLKSSTVTVYVNGQQKASQRIQYVSHWPSMGAGTVASSLTTPQTCTVNALIGTAPGPFRKQSSLLWRLSGAYLIEEAMSPQAVGQAYELGPHYTGSFQSPSSFLAMSTMTLARLRKIYNKQDSRAIGKLLGISSHENITPVRLMHNSTVHLGGPARTLGGVLVGYLGMRTFCAKSSAKLLETVGGIACVLGLVSMADDTESLYAAIKALFFALKTNRALNSEMEKIHGYQILTVLLKEKSRFLNTHVLYLLFSMVGTLDVTRETVVIPNTQAFEDLFCDLQVWNDASVDLQRLLYEHFYQLITESGSHEENLAIVRHVGLLPRLLYTLAHQPHLLKATKDVIFNLISAILQPIADYTSVLKFGQFIIATLQVKETSNIEKSLPNDIQDLQALLFNEDAETEVDAATMRIAYLVYTRNRCLNILLNMLLNTSGKLNFQLCEQICKVLGFDWILALFNASNHKGTVRAGLQILLTIAKHPTLLNRFKEGVGNGGWLTDAESVVQNRAGVLLGFSVSARGSSVGSSCDLNLEICNLAGFVALQHLLPCHASLAETQIACASLLVGHSARHLPTAHAVDVESIWSLIFNNAGEQAVVTGAMSKLDLCPEASLPLLSVVRACVASNEFTRAEYSEQNAVTLVQFVAFLYQNNSEFSSYAQTSDFVVALASTLLRPNYKCRSNTSEEETLQWTLPNHPAVRHVLELLSSIAVDGFLSGQPNKHESVIDILLGPVQQSTNTVEEFRPLVTAFLLNTMDRLEATDILARGVGVPMSSPAAPCTNYNILAANIFYFAGKVVYCLWNDLFDGDPQSVFEFILKLFAQVKRKSGPGVPLDALYSSWNHCILFLLSRVLDDMKAQRNVIECLQKITANRALLFSSANGEPEFFCCLAHLLFMLSDVGGLQAPHKLDSETCEIETEKEEIEQRRLYDGRKLVSANAKRVWEELFLAKKQLLEETLGVTIMPDVGASRAFASAAASQQWLNFVDNEMKGCYGAKDALQIHLQLQSKLHMVTGGLQRLASKKNIKTTGTGRQTVVSKQEFLMWLKVHVTLIHELFDLQYTRYLQWHEHTKKWCLDEWTNLKQELTRERGLWGPKNPSVLNKYMLDSTEGPCRMRMKMIPNISFYVDYPYRPNVMNLENKTTKNKLPCSCDSQLYYERVKTRHGSCFDPRIIDLSQPNSSKLEEGVQFDDAIVDVNAQMIKNTIKRSATSVSSADGDRDEANGGTASSSDEPISINDDVVVDDTASSSVFSDSPQARPRECTSFSTLCSSSSVANEQPERLFLPKEPDSQTLLRLLEEGEELNSMYRCARICGLDSSEGLLLFGKYHYYVIDGFTLLKTREIRDLDFLPEELHDPIVPYIASGATRNRSQKRLCSKFAYEDIRECHKRRYLLQPIAIEVFSSDGRNHLLAFPRKIRDKIYAKLSRRPSVEIRECKLICQNRSNPNVCYCPENPRQGICETAVSVNEATGVIASCSGTHLHLWSFDGQKLAWVNTADGCKKSDINEIIVAITFSVLNDWDSQHVVAVGTNTGIVKLWTVKFVKVFDQCNHGGRITSSKASSRSYSALFAAEAEHDSYCDMDHVAVAAVNAYPNNDHRDGGLTNDKVSFTLGNNSHSSEDDEQDGDAVFDESVSKVLPTSSCAEEQSRNDEVDIPRRSSESTMQKSSEGTNFCADQPQRKFRWERQLVFRAKLTMHTAFERKDNPTPAAVTALMPSKDHKALYVGDGRGRVWMWTIGDGHIGGRADHWVQDPSRSLCSNCHQKFTLTDRRHHCRNCGQLFCSRCSRFESEIRHLRIRRPVRVCQSCHARLKATDDCQSTSHAS</sequence>
<proteinExistence type="predicted"/>
<accession>A0A0V0XPF7</accession>
<dbReference type="InterPro" id="IPR000306">
    <property type="entry name" value="Znf_FYVE"/>
</dbReference>
<keyword evidence="1" id="KW-0853">WD repeat</keyword>
<evidence type="ECO:0000313" key="9">
    <source>
        <dbReference type="EMBL" id="KRX89879.1"/>
    </source>
</evidence>
<feature type="region of interest" description="Disordered" evidence="6">
    <location>
        <begin position="2817"/>
        <end position="2895"/>
    </location>
</feature>
<feature type="compositionally biased region" description="Basic and acidic residues" evidence="6">
    <location>
        <begin position="2867"/>
        <end position="2881"/>
    </location>
</feature>
<dbReference type="InterPro" id="IPR011011">
    <property type="entry name" value="Znf_FYVE_PHD"/>
</dbReference>
<dbReference type="EMBL" id="JYDU01000183">
    <property type="protein sequence ID" value="KRX89879.1"/>
    <property type="molecule type" value="Genomic_DNA"/>
</dbReference>
<feature type="compositionally biased region" description="Acidic residues" evidence="6">
    <location>
        <begin position="2841"/>
        <end position="2851"/>
    </location>
</feature>
<reference evidence="9 10" key="1">
    <citation type="submission" date="2015-01" db="EMBL/GenBank/DDBJ databases">
        <title>Evolution of Trichinella species and genotypes.</title>
        <authorList>
            <person name="Korhonen P.K."/>
            <person name="Edoardo P."/>
            <person name="Giuseppe L.R."/>
            <person name="Gasser R.B."/>
        </authorList>
    </citation>
    <scope>NUCLEOTIDE SEQUENCE [LARGE SCALE GENOMIC DNA]</scope>
    <source>
        <strain evidence="9">ISS141</strain>
    </source>
</reference>
<dbReference type="Pfam" id="PF01363">
    <property type="entry name" value="FYVE"/>
    <property type="match status" value="1"/>
</dbReference>